<dbReference type="GO" id="GO:0016567">
    <property type="term" value="P:protein ubiquitination"/>
    <property type="evidence" value="ECO:0007669"/>
    <property type="project" value="TreeGrafter"/>
</dbReference>
<gene>
    <name evidence="7" type="ORF">QYE76_045732</name>
</gene>
<dbReference type="SUPFAM" id="SSF57850">
    <property type="entry name" value="RING/U-box"/>
    <property type="match status" value="1"/>
</dbReference>
<reference evidence="7" key="1">
    <citation type="submission" date="2023-07" db="EMBL/GenBank/DDBJ databases">
        <title>A chromosome-level genome assembly of Lolium multiflorum.</title>
        <authorList>
            <person name="Chen Y."/>
            <person name="Copetti D."/>
            <person name="Kolliker R."/>
            <person name="Studer B."/>
        </authorList>
    </citation>
    <scope>NUCLEOTIDE SEQUENCE</scope>
    <source>
        <strain evidence="7">02402/16</strain>
        <tissue evidence="7">Leaf</tissue>
    </source>
</reference>
<dbReference type="GO" id="GO:0008270">
    <property type="term" value="F:zinc ion binding"/>
    <property type="evidence" value="ECO:0007669"/>
    <property type="project" value="UniProtKB-KW"/>
</dbReference>
<dbReference type="SMART" id="SM00184">
    <property type="entry name" value="RING"/>
    <property type="match status" value="1"/>
</dbReference>
<feature type="region of interest" description="Disordered" evidence="5">
    <location>
        <begin position="86"/>
        <end position="119"/>
    </location>
</feature>
<evidence type="ECO:0000259" key="6">
    <source>
        <dbReference type="PROSITE" id="PS50089"/>
    </source>
</evidence>
<dbReference type="Pfam" id="PF13639">
    <property type="entry name" value="zf-RING_2"/>
    <property type="match status" value="1"/>
</dbReference>
<feature type="compositionally biased region" description="Basic residues" evidence="5">
    <location>
        <begin position="93"/>
        <end position="108"/>
    </location>
</feature>
<evidence type="ECO:0000256" key="4">
    <source>
        <dbReference type="PROSITE-ProRule" id="PRU00175"/>
    </source>
</evidence>
<evidence type="ECO:0000256" key="1">
    <source>
        <dbReference type="ARBA" id="ARBA00022723"/>
    </source>
</evidence>
<dbReference type="CDD" id="cd16448">
    <property type="entry name" value="RING-H2"/>
    <property type="match status" value="1"/>
</dbReference>
<proteinExistence type="predicted"/>
<comment type="caution">
    <text evidence="7">The sequence shown here is derived from an EMBL/GenBank/DDBJ whole genome shotgun (WGS) entry which is preliminary data.</text>
</comment>
<evidence type="ECO:0000256" key="3">
    <source>
        <dbReference type="ARBA" id="ARBA00022833"/>
    </source>
</evidence>
<feature type="domain" description="RING-type" evidence="6">
    <location>
        <begin position="127"/>
        <end position="174"/>
    </location>
</feature>
<dbReference type="InterPro" id="IPR013083">
    <property type="entry name" value="Znf_RING/FYVE/PHD"/>
</dbReference>
<keyword evidence="1" id="KW-0479">Metal-binding</keyword>
<dbReference type="InterPro" id="IPR001841">
    <property type="entry name" value="Znf_RING"/>
</dbReference>
<keyword evidence="8" id="KW-1185">Reference proteome</keyword>
<keyword evidence="2 4" id="KW-0863">Zinc-finger</keyword>
<accession>A0AAD8TNJ4</accession>
<dbReference type="PANTHER" id="PTHR45969">
    <property type="entry name" value="RING ZINC FINGER PROTEIN-RELATED"/>
    <property type="match status" value="1"/>
</dbReference>
<dbReference type="EMBL" id="JAUUTY010000002">
    <property type="protein sequence ID" value="KAK1684884.1"/>
    <property type="molecule type" value="Genomic_DNA"/>
</dbReference>
<dbReference type="GO" id="GO:0061630">
    <property type="term" value="F:ubiquitin protein ligase activity"/>
    <property type="evidence" value="ECO:0007669"/>
    <property type="project" value="TreeGrafter"/>
</dbReference>
<dbReference type="Gene3D" id="3.30.40.10">
    <property type="entry name" value="Zinc/RING finger domain, C3HC4 (zinc finger)"/>
    <property type="match status" value="1"/>
</dbReference>
<dbReference type="PANTHER" id="PTHR45969:SF11">
    <property type="entry name" value="RING_U-BOX SUPERFAMILY PROTEIN"/>
    <property type="match status" value="1"/>
</dbReference>
<name>A0AAD8TNJ4_LOLMU</name>
<dbReference type="AlphaFoldDB" id="A0AAD8TNJ4"/>
<organism evidence="7 8">
    <name type="scientific">Lolium multiflorum</name>
    <name type="common">Italian ryegrass</name>
    <name type="synonym">Lolium perenne subsp. multiflorum</name>
    <dbReference type="NCBI Taxonomy" id="4521"/>
    <lineage>
        <taxon>Eukaryota</taxon>
        <taxon>Viridiplantae</taxon>
        <taxon>Streptophyta</taxon>
        <taxon>Embryophyta</taxon>
        <taxon>Tracheophyta</taxon>
        <taxon>Spermatophyta</taxon>
        <taxon>Magnoliopsida</taxon>
        <taxon>Liliopsida</taxon>
        <taxon>Poales</taxon>
        <taxon>Poaceae</taxon>
        <taxon>BOP clade</taxon>
        <taxon>Pooideae</taxon>
        <taxon>Poodae</taxon>
        <taxon>Poeae</taxon>
        <taxon>Poeae Chloroplast Group 2 (Poeae type)</taxon>
        <taxon>Loliodinae</taxon>
        <taxon>Loliinae</taxon>
        <taxon>Lolium</taxon>
    </lineage>
</organism>
<evidence type="ECO:0000313" key="8">
    <source>
        <dbReference type="Proteomes" id="UP001231189"/>
    </source>
</evidence>
<sequence>MSSLSAYEQLRVAELPLTTMDLSCSDLLLRRNLLALQHLLEYLRFVAAVVLDRLGIVSLQGEMLPEEPWTELMDTAAMERLMEAAFREPSSSRMKKRSSAAPQHRRQRVASAGDGEADDDDVSEAICAICMSGLEDVGGHLQVAELRNCSHAFHAACIESWIAGAEAGTCPLCRTPTLPTAWSGWPEAVPRMS</sequence>
<keyword evidence="3" id="KW-0862">Zinc</keyword>
<evidence type="ECO:0000256" key="5">
    <source>
        <dbReference type="SAM" id="MobiDB-lite"/>
    </source>
</evidence>
<dbReference type="Proteomes" id="UP001231189">
    <property type="component" value="Unassembled WGS sequence"/>
</dbReference>
<evidence type="ECO:0000313" key="7">
    <source>
        <dbReference type="EMBL" id="KAK1684884.1"/>
    </source>
</evidence>
<dbReference type="PROSITE" id="PS50089">
    <property type="entry name" value="ZF_RING_2"/>
    <property type="match status" value="1"/>
</dbReference>
<evidence type="ECO:0000256" key="2">
    <source>
        <dbReference type="ARBA" id="ARBA00022771"/>
    </source>
</evidence>
<protein>
    <recommendedName>
        <fullName evidence="6">RING-type domain-containing protein</fullName>
    </recommendedName>
</protein>